<name>A0AAN9MM90_PHACN</name>
<organism evidence="1 2">
    <name type="scientific">Phaseolus coccineus</name>
    <name type="common">Scarlet runner bean</name>
    <name type="synonym">Phaseolus multiflorus</name>
    <dbReference type="NCBI Taxonomy" id="3886"/>
    <lineage>
        <taxon>Eukaryota</taxon>
        <taxon>Viridiplantae</taxon>
        <taxon>Streptophyta</taxon>
        <taxon>Embryophyta</taxon>
        <taxon>Tracheophyta</taxon>
        <taxon>Spermatophyta</taxon>
        <taxon>Magnoliopsida</taxon>
        <taxon>eudicotyledons</taxon>
        <taxon>Gunneridae</taxon>
        <taxon>Pentapetalae</taxon>
        <taxon>rosids</taxon>
        <taxon>fabids</taxon>
        <taxon>Fabales</taxon>
        <taxon>Fabaceae</taxon>
        <taxon>Papilionoideae</taxon>
        <taxon>50 kb inversion clade</taxon>
        <taxon>NPAAA clade</taxon>
        <taxon>indigoferoid/millettioid clade</taxon>
        <taxon>Phaseoleae</taxon>
        <taxon>Phaseolus</taxon>
    </lineage>
</organism>
<dbReference type="Pfam" id="PF16093">
    <property type="entry name" value="PAC4"/>
    <property type="match status" value="1"/>
</dbReference>
<reference evidence="1 2" key="1">
    <citation type="submission" date="2024-01" db="EMBL/GenBank/DDBJ databases">
        <title>The genomes of 5 underutilized Papilionoideae crops provide insights into root nodulation and disease resistanc.</title>
        <authorList>
            <person name="Jiang F."/>
        </authorList>
    </citation>
    <scope>NUCLEOTIDE SEQUENCE [LARGE SCALE GENOMIC DNA]</scope>
    <source>
        <strain evidence="1">JINMINGXINNONG_FW02</strain>
        <tissue evidence="1">Leaves</tissue>
    </source>
</reference>
<protein>
    <recommendedName>
        <fullName evidence="3">Proteasome assembly chaperone 4</fullName>
    </recommendedName>
</protein>
<evidence type="ECO:0008006" key="3">
    <source>
        <dbReference type="Google" id="ProtNLM"/>
    </source>
</evidence>
<proteinExistence type="predicted"/>
<evidence type="ECO:0000313" key="2">
    <source>
        <dbReference type="Proteomes" id="UP001374584"/>
    </source>
</evidence>
<evidence type="ECO:0000313" key="1">
    <source>
        <dbReference type="EMBL" id="KAK7354517.1"/>
    </source>
</evidence>
<comment type="caution">
    <text evidence="1">The sequence shown here is derived from an EMBL/GenBank/DDBJ whole genome shotgun (WGS) entry which is preliminary data.</text>
</comment>
<keyword evidence="2" id="KW-1185">Reference proteome</keyword>
<sequence length="231" mass="25299">MRTIFCKVENVSQTEPPFLRKSFLFPSVCCRRRGVSVVAVLGLSSSASVGINSFLLCENIAEHYDLGCLRLRVCSCVVRMDCGGLEKGIEELKAKEEKGNLHVHEQAQGQLQITTFSELVNDVGLHFQIIRFPKQIYVWIGYNSAKLGHMYAAAPTRPNDSVSVTSILGGFSDNTGSGIAHRLVLKTGLNIILACSIPKNNPMLETEAEKILIQKLISLGYTKSRLGGTSL</sequence>
<accession>A0AAN9MM90</accession>
<dbReference type="EMBL" id="JAYMYR010000007">
    <property type="protein sequence ID" value="KAK7354517.1"/>
    <property type="molecule type" value="Genomic_DNA"/>
</dbReference>
<dbReference type="PANTHER" id="PTHR33559:SF1">
    <property type="entry name" value="PROTEASOME ASSEMBLY CHAPERONE 4"/>
    <property type="match status" value="1"/>
</dbReference>
<dbReference type="GO" id="GO:0043248">
    <property type="term" value="P:proteasome assembly"/>
    <property type="evidence" value="ECO:0007669"/>
    <property type="project" value="InterPro"/>
</dbReference>
<dbReference type="AlphaFoldDB" id="A0AAN9MM90"/>
<dbReference type="Proteomes" id="UP001374584">
    <property type="component" value="Unassembled WGS sequence"/>
</dbReference>
<dbReference type="InterPro" id="IPR032157">
    <property type="entry name" value="PAC4"/>
</dbReference>
<dbReference type="PANTHER" id="PTHR33559">
    <property type="entry name" value="PROTEASOME ASSEMBLY CHAPERONE 4"/>
    <property type="match status" value="1"/>
</dbReference>
<gene>
    <name evidence="1" type="ORF">VNO80_19981</name>
</gene>